<dbReference type="OrthoDB" id="5329963at2"/>
<dbReference type="InterPro" id="IPR029063">
    <property type="entry name" value="SAM-dependent_MTases_sf"/>
</dbReference>
<dbReference type="AlphaFoldDB" id="A0A1I3WUW1"/>
<evidence type="ECO:0000313" key="3">
    <source>
        <dbReference type="Proteomes" id="UP000198924"/>
    </source>
</evidence>
<reference evidence="3" key="1">
    <citation type="submission" date="2016-10" db="EMBL/GenBank/DDBJ databases">
        <authorList>
            <person name="Varghese N."/>
            <person name="Submissions S."/>
        </authorList>
    </citation>
    <scope>NUCLEOTIDE SEQUENCE [LARGE SCALE GENOMIC DNA]</scope>
    <source>
        <strain evidence="3">DSM 11578</strain>
    </source>
</reference>
<organism evidence="2 3">
    <name type="scientific">Methylophaga sulfidovorans</name>
    <dbReference type="NCBI Taxonomy" id="45496"/>
    <lineage>
        <taxon>Bacteria</taxon>
        <taxon>Pseudomonadati</taxon>
        <taxon>Pseudomonadota</taxon>
        <taxon>Gammaproteobacteria</taxon>
        <taxon>Thiotrichales</taxon>
        <taxon>Piscirickettsiaceae</taxon>
        <taxon>Methylophaga</taxon>
    </lineage>
</organism>
<dbReference type="Pfam" id="PF05050">
    <property type="entry name" value="Methyltransf_21"/>
    <property type="match status" value="1"/>
</dbReference>
<dbReference type="GO" id="GO:0032259">
    <property type="term" value="P:methylation"/>
    <property type="evidence" value="ECO:0007669"/>
    <property type="project" value="UniProtKB-KW"/>
</dbReference>
<dbReference type="RefSeq" id="WP_091712137.1">
    <property type="nucleotide sequence ID" value="NZ_FOSH01000005.1"/>
</dbReference>
<dbReference type="NCBIfam" id="TIGR01444">
    <property type="entry name" value="fkbM_fam"/>
    <property type="match status" value="1"/>
</dbReference>
<evidence type="ECO:0000313" key="2">
    <source>
        <dbReference type="EMBL" id="SFK10647.1"/>
    </source>
</evidence>
<proteinExistence type="predicted"/>
<evidence type="ECO:0000259" key="1">
    <source>
        <dbReference type="Pfam" id="PF05050"/>
    </source>
</evidence>
<dbReference type="SUPFAM" id="SSF53335">
    <property type="entry name" value="S-adenosyl-L-methionine-dependent methyltransferases"/>
    <property type="match status" value="1"/>
</dbReference>
<name>A0A1I3WUW1_9GAMM</name>
<keyword evidence="2" id="KW-0489">Methyltransferase</keyword>
<protein>
    <submittedName>
        <fullName evidence="2">Methyltransferase, FkbM family</fullName>
    </submittedName>
</protein>
<dbReference type="Gene3D" id="3.40.50.150">
    <property type="entry name" value="Vaccinia Virus protein VP39"/>
    <property type="match status" value="1"/>
</dbReference>
<sequence>MPEKNKRDYRAELEALFEYKQYPPDSFNLQDTFYGKNIVLYGAGVSSIWFFEIIKDIFGYAPSLVLDKRFETPSLFHDVPARSPDEFNVDDTEAKQSVVVICHGNPVVAGEMTHVATKLGYTDIIHLRDIYPIHNPFSQPDYAFDEGIDFFLKRKRDILLAFELMEDPMSQEVFLAYLSTHMLRKPEIVPSRPEHEQYFPSDIVLNKGYRSFVNIGSYDGDVVRSLHANKGKVDEIVCLEADPDIFKRLHTYLESASGLLARNVVALPCAAYSNERVVNYTSATGLGSRISEHGSLKVQAISLDHVLPNLAPTMISMDIEGAEPEALKGAERLIATHSPDLAICVYHSPEHVWQIPLYLVSLDLGYRFYLRNYTSFCTETVLYATL</sequence>
<accession>A0A1I3WUW1</accession>
<keyword evidence="2" id="KW-0808">Transferase</keyword>
<dbReference type="STRING" id="45496.SAMN04488079_10553"/>
<keyword evidence="3" id="KW-1185">Reference proteome</keyword>
<gene>
    <name evidence="2" type="ORF">SAMN04488079_10553</name>
</gene>
<dbReference type="EMBL" id="FOSH01000005">
    <property type="protein sequence ID" value="SFK10647.1"/>
    <property type="molecule type" value="Genomic_DNA"/>
</dbReference>
<dbReference type="Proteomes" id="UP000198924">
    <property type="component" value="Unassembled WGS sequence"/>
</dbReference>
<dbReference type="GO" id="GO:0008168">
    <property type="term" value="F:methyltransferase activity"/>
    <property type="evidence" value="ECO:0007669"/>
    <property type="project" value="UniProtKB-KW"/>
</dbReference>
<feature type="domain" description="Methyltransferase FkbM" evidence="1">
    <location>
        <begin position="215"/>
        <end position="368"/>
    </location>
</feature>
<dbReference type="InterPro" id="IPR006342">
    <property type="entry name" value="FkbM_mtfrase"/>
</dbReference>